<sequence>MHLDLSEYMSATYPQVTSSSYNTPAEIYIANNAPHSQHIYDGPMDDQYTHNPGDWMYSHVPTYSPQGPTIRMVANGIRATHYSSPPSESPASHYASGLGYPPSRPTLSRQSSQRSWHSEQGLDTQADGNQRATRSLQGTPLATIPMLPSLAGSNHFSSSTLIPQGLGDKKGSVSSPEQPDPFAAVYLREQLGEEKWDIFTSRLAENRKNGSRSRMKVALTAAIESGNTDFTDFGGASAIDFLVKVEVVKCVLRTFVPHPYNPQKSMSHPYNTSPKGHVVISRSSVLTLSGWSNTQFAYWARRAEGVSVLCNRDTKLRAVAKALEQRLREVGLFESSPILPDLSSESSGDDGGTSFKTPVFSSIDRLIMPKDEPLDEKLAIDEIEMMDPDRWVKTFVTGKGLDVIIDEVKKRCGVSQFLRGKHSSLDAFGSTVDDGTGSAVRREASQVFMPTFQAESYVHEAPSVHAGLGNTDEVSSPTTPAEISGTIKRKASPGPSVSLAAHISNPSVSVDIPFPEPSKAIDFTGYSSRSTTTESPISPISPLSPITPHSFSAVSDSGSFSDPLVRQPSPTTRVHHTPMTTLASPTSLHPYDSPLSETAKLNAQFTRLGDPAYSSHYPFTHPQQISPNSNGVFRQGADHYRHSHVHHHIHGLRMTQEFEQAQTRSARQFNLSIPQPHGERRLKKQKVEADDGTCALVTLPMQRSQLTDEYQPLGHGTDHMRGFYPVSRQTDNGLSSAESWHGHNATSA</sequence>
<keyword evidence="3" id="KW-1185">Reference proteome</keyword>
<feature type="compositionally biased region" description="Polar residues" evidence="1">
    <location>
        <begin position="105"/>
        <end position="115"/>
    </location>
</feature>
<feature type="region of interest" description="Disordered" evidence="1">
    <location>
        <begin position="554"/>
        <end position="588"/>
    </location>
</feature>
<name>A0A4S4N493_9APHY</name>
<feature type="compositionally biased region" description="Polar residues" evidence="1">
    <location>
        <begin position="727"/>
        <end position="748"/>
    </location>
</feature>
<dbReference type="EMBL" id="SGPM01000002">
    <property type="protein sequence ID" value="THH33859.1"/>
    <property type="molecule type" value="Genomic_DNA"/>
</dbReference>
<reference evidence="2 3" key="1">
    <citation type="submission" date="2019-02" db="EMBL/GenBank/DDBJ databases">
        <title>Genome sequencing of the rare red list fungi Antrodiella citrinella (Flaviporus citrinellus).</title>
        <authorList>
            <person name="Buettner E."/>
            <person name="Kellner H."/>
        </authorList>
    </citation>
    <scope>NUCLEOTIDE SEQUENCE [LARGE SCALE GENOMIC DNA]</scope>
    <source>
        <strain evidence="2 3">DSM 108506</strain>
    </source>
</reference>
<evidence type="ECO:0000256" key="1">
    <source>
        <dbReference type="SAM" id="MobiDB-lite"/>
    </source>
</evidence>
<feature type="region of interest" description="Disordered" evidence="1">
    <location>
        <begin position="80"/>
        <end position="131"/>
    </location>
</feature>
<dbReference type="Proteomes" id="UP000308730">
    <property type="component" value="Unassembled WGS sequence"/>
</dbReference>
<dbReference type="AlphaFoldDB" id="A0A4S4N493"/>
<evidence type="ECO:0000313" key="3">
    <source>
        <dbReference type="Proteomes" id="UP000308730"/>
    </source>
</evidence>
<feature type="region of interest" description="Disordered" evidence="1">
    <location>
        <begin position="158"/>
        <end position="179"/>
    </location>
</feature>
<feature type="compositionally biased region" description="Polar residues" evidence="1">
    <location>
        <begin position="568"/>
        <end position="587"/>
    </location>
</feature>
<feature type="compositionally biased region" description="Polar residues" evidence="1">
    <location>
        <begin position="121"/>
        <end position="131"/>
    </location>
</feature>
<feature type="compositionally biased region" description="Polar residues" evidence="1">
    <location>
        <begin position="81"/>
        <end position="90"/>
    </location>
</feature>
<accession>A0A4S4N493</accession>
<protein>
    <submittedName>
        <fullName evidence="2">Uncharacterized protein</fullName>
    </submittedName>
</protein>
<organism evidence="2 3">
    <name type="scientific">Antrodiella citrinella</name>
    <dbReference type="NCBI Taxonomy" id="2447956"/>
    <lineage>
        <taxon>Eukaryota</taxon>
        <taxon>Fungi</taxon>
        <taxon>Dikarya</taxon>
        <taxon>Basidiomycota</taxon>
        <taxon>Agaricomycotina</taxon>
        <taxon>Agaricomycetes</taxon>
        <taxon>Polyporales</taxon>
        <taxon>Steccherinaceae</taxon>
        <taxon>Antrodiella</taxon>
    </lineage>
</organism>
<feature type="region of interest" description="Disordered" evidence="1">
    <location>
        <begin position="718"/>
        <end position="748"/>
    </location>
</feature>
<comment type="caution">
    <text evidence="2">The sequence shown here is derived from an EMBL/GenBank/DDBJ whole genome shotgun (WGS) entry which is preliminary data.</text>
</comment>
<evidence type="ECO:0000313" key="2">
    <source>
        <dbReference type="EMBL" id="THH33859.1"/>
    </source>
</evidence>
<proteinExistence type="predicted"/>
<dbReference type="OrthoDB" id="2860408at2759"/>
<gene>
    <name evidence="2" type="ORF">EUX98_g279</name>
</gene>